<reference evidence="2" key="1">
    <citation type="journal article" date="2016" name="Gigascience">
        <title>De novo construction of an expanded transcriptome assembly for the western tarnished plant bug, Lygus hesperus.</title>
        <authorList>
            <person name="Tassone E.E."/>
            <person name="Geib S.M."/>
            <person name="Hall B."/>
            <person name="Fabrick J.A."/>
            <person name="Brent C.S."/>
            <person name="Hull J.J."/>
        </authorList>
    </citation>
    <scope>NUCLEOTIDE SEQUENCE</scope>
</reference>
<proteinExistence type="predicted"/>
<feature type="compositionally biased region" description="Polar residues" evidence="1">
    <location>
        <begin position="87"/>
        <end position="100"/>
    </location>
</feature>
<dbReference type="EMBL" id="GDHC01003124">
    <property type="protein sequence ID" value="JAQ15505.1"/>
    <property type="molecule type" value="Transcribed_RNA"/>
</dbReference>
<feature type="region of interest" description="Disordered" evidence="1">
    <location>
        <begin position="87"/>
        <end position="126"/>
    </location>
</feature>
<sequence length="175" mass="19217">RIKSRKLPNPRAQVQPPPPSNYVTGATDVHAVPRRSSSQQKSKKVKKSTLPSCGHPQPQHLRGNHRDASCSSAVSPVPRKIIRKIISTNNSLLPSRTHTGASAPPPPPMFTVPSTGEDDSPPDSSVSHISLQTLYQTQLVQLRAQCGVDRVDSEVQKRPSRQQLTLVQIQHLQQK</sequence>
<protein>
    <submittedName>
        <fullName evidence="2">Uncharacterized protein</fullName>
    </submittedName>
</protein>
<name>A0A146M8B2_LYGHE</name>
<feature type="region of interest" description="Disordered" evidence="1">
    <location>
        <begin position="1"/>
        <end position="75"/>
    </location>
</feature>
<accession>A0A146M8B2</accession>
<organism evidence="2">
    <name type="scientific">Lygus hesperus</name>
    <name type="common">Western plant bug</name>
    <dbReference type="NCBI Taxonomy" id="30085"/>
    <lineage>
        <taxon>Eukaryota</taxon>
        <taxon>Metazoa</taxon>
        <taxon>Ecdysozoa</taxon>
        <taxon>Arthropoda</taxon>
        <taxon>Hexapoda</taxon>
        <taxon>Insecta</taxon>
        <taxon>Pterygota</taxon>
        <taxon>Neoptera</taxon>
        <taxon>Paraneoptera</taxon>
        <taxon>Hemiptera</taxon>
        <taxon>Heteroptera</taxon>
        <taxon>Panheteroptera</taxon>
        <taxon>Cimicomorpha</taxon>
        <taxon>Miridae</taxon>
        <taxon>Mirini</taxon>
        <taxon>Lygus</taxon>
    </lineage>
</organism>
<gene>
    <name evidence="2" type="ORF">g.27067</name>
</gene>
<feature type="non-terminal residue" evidence="2">
    <location>
        <position position="1"/>
    </location>
</feature>
<evidence type="ECO:0000256" key="1">
    <source>
        <dbReference type="SAM" id="MobiDB-lite"/>
    </source>
</evidence>
<dbReference type="AlphaFoldDB" id="A0A146M8B2"/>
<evidence type="ECO:0000313" key="2">
    <source>
        <dbReference type="EMBL" id="JAQ15505.1"/>
    </source>
</evidence>